<name>A0ACC0JGI2_CHOFU</name>
<keyword evidence="2" id="KW-1185">Reference proteome</keyword>
<reference evidence="1 2" key="1">
    <citation type="journal article" date="2022" name="Genome Biol. Evol.">
        <title>The Spruce Budworm Genome: Reconstructing the Evolutionary History of Antifreeze Proteins.</title>
        <authorList>
            <person name="Beliveau C."/>
            <person name="Gagne P."/>
            <person name="Picq S."/>
            <person name="Vernygora O."/>
            <person name="Keeling C.I."/>
            <person name="Pinkney K."/>
            <person name="Doucet D."/>
            <person name="Wen F."/>
            <person name="Johnston J.S."/>
            <person name="Maaroufi H."/>
            <person name="Boyle B."/>
            <person name="Laroche J."/>
            <person name="Dewar K."/>
            <person name="Juretic N."/>
            <person name="Blackburn G."/>
            <person name="Nisole A."/>
            <person name="Brunet B."/>
            <person name="Brandao M."/>
            <person name="Lumley L."/>
            <person name="Duan J."/>
            <person name="Quan G."/>
            <person name="Lucarotti C.J."/>
            <person name="Roe A.D."/>
            <person name="Sperling F.A.H."/>
            <person name="Levesque R.C."/>
            <person name="Cusson M."/>
        </authorList>
    </citation>
    <scope>NUCLEOTIDE SEQUENCE [LARGE SCALE GENOMIC DNA]</scope>
    <source>
        <strain evidence="1">Glfc:IPQL:Cfum</strain>
    </source>
</reference>
<evidence type="ECO:0000313" key="1">
    <source>
        <dbReference type="EMBL" id="KAI8423221.1"/>
    </source>
</evidence>
<sequence length="95" mass="10504">MNFARVLFFVFACVVALSAVSGAPNPRNELARIFATASSKLLQRSQSSAKQQPLLKDKRPLTPTSPEEMTVTPLFLSSTIYAPKVDYNDEKTINQ</sequence>
<gene>
    <name evidence="1" type="ORF">MSG28_014258</name>
</gene>
<evidence type="ECO:0000313" key="2">
    <source>
        <dbReference type="Proteomes" id="UP001064048"/>
    </source>
</evidence>
<organism evidence="1 2">
    <name type="scientific">Choristoneura fumiferana</name>
    <name type="common">Spruce budworm moth</name>
    <name type="synonym">Archips fumiferana</name>
    <dbReference type="NCBI Taxonomy" id="7141"/>
    <lineage>
        <taxon>Eukaryota</taxon>
        <taxon>Metazoa</taxon>
        <taxon>Ecdysozoa</taxon>
        <taxon>Arthropoda</taxon>
        <taxon>Hexapoda</taxon>
        <taxon>Insecta</taxon>
        <taxon>Pterygota</taxon>
        <taxon>Neoptera</taxon>
        <taxon>Endopterygota</taxon>
        <taxon>Lepidoptera</taxon>
        <taxon>Glossata</taxon>
        <taxon>Ditrysia</taxon>
        <taxon>Tortricoidea</taxon>
        <taxon>Tortricidae</taxon>
        <taxon>Tortricinae</taxon>
        <taxon>Choristoneura</taxon>
    </lineage>
</organism>
<protein>
    <submittedName>
        <fullName evidence="1">Uncharacterized protein</fullName>
    </submittedName>
</protein>
<dbReference type="EMBL" id="CM046125">
    <property type="protein sequence ID" value="KAI8423221.1"/>
    <property type="molecule type" value="Genomic_DNA"/>
</dbReference>
<accession>A0ACC0JGI2</accession>
<proteinExistence type="predicted"/>
<dbReference type="Proteomes" id="UP001064048">
    <property type="component" value="Chromosome 25"/>
</dbReference>
<comment type="caution">
    <text evidence="1">The sequence shown here is derived from an EMBL/GenBank/DDBJ whole genome shotgun (WGS) entry which is preliminary data.</text>
</comment>